<sequence length="321" mass="36529">MHVGAGSEEVNSERGPIESAHIKEMVQKNSVERMMFCKKTKGIENEKRAFVRQISREESEMKNLLQRLQNEQQLIITEGSNSGRNRFMTRRKSVEFEDVQDALRMSATTSVSRKTSTGSMLSGRDYEATIFASMSPKDQESWLGSPLAISSVRRPRKSVAEQMHQKFFIRSLTEMHIDSARTPTTSPLHRTLSNKDRKKSTSSQSEEDVSSPRQRDTGVWRNGGSLKERKKVDENESLKHKTLTTSVSSPPNIEQIKVFRQKEGEVFRRHGSLKENNVKSDDTLWSPRARHGSLKERRNTKSGPTSTKAPLSRKSSEESVF</sequence>
<feature type="region of interest" description="Disordered" evidence="2">
    <location>
        <begin position="180"/>
        <end position="249"/>
    </location>
</feature>
<feature type="compositionally biased region" description="Basic and acidic residues" evidence="2">
    <location>
        <begin position="270"/>
        <end position="282"/>
    </location>
</feature>
<proteinExistence type="predicted"/>
<feature type="region of interest" description="Disordered" evidence="2">
    <location>
        <begin position="270"/>
        <end position="321"/>
    </location>
</feature>
<keyword evidence="4" id="KW-1185">Reference proteome</keyword>
<comment type="caution">
    <text evidence="3">The sequence shown here is derived from an EMBL/GenBank/DDBJ whole genome shotgun (WGS) entry which is preliminary data.</text>
</comment>
<evidence type="ECO:0000256" key="2">
    <source>
        <dbReference type="SAM" id="MobiDB-lite"/>
    </source>
</evidence>
<keyword evidence="1" id="KW-0175">Coiled coil</keyword>
<evidence type="ECO:0000313" key="4">
    <source>
        <dbReference type="Proteomes" id="UP001634394"/>
    </source>
</evidence>
<accession>A0ABD3TGT0</accession>
<feature type="compositionally biased region" description="Basic and acidic residues" evidence="2">
    <location>
        <begin position="226"/>
        <end position="239"/>
    </location>
</feature>
<organism evidence="3 4">
    <name type="scientific">Sinanodonta woodiana</name>
    <name type="common">Chinese pond mussel</name>
    <name type="synonym">Anodonta woodiana</name>
    <dbReference type="NCBI Taxonomy" id="1069815"/>
    <lineage>
        <taxon>Eukaryota</taxon>
        <taxon>Metazoa</taxon>
        <taxon>Spiralia</taxon>
        <taxon>Lophotrochozoa</taxon>
        <taxon>Mollusca</taxon>
        <taxon>Bivalvia</taxon>
        <taxon>Autobranchia</taxon>
        <taxon>Heteroconchia</taxon>
        <taxon>Palaeoheterodonta</taxon>
        <taxon>Unionida</taxon>
        <taxon>Unionoidea</taxon>
        <taxon>Unionidae</taxon>
        <taxon>Unioninae</taxon>
        <taxon>Sinanodonta</taxon>
    </lineage>
</organism>
<gene>
    <name evidence="3" type="ORF">ACJMK2_021673</name>
</gene>
<name>A0ABD3TGT0_SINWO</name>
<reference evidence="3 4" key="1">
    <citation type="submission" date="2024-11" db="EMBL/GenBank/DDBJ databases">
        <title>Chromosome-level genome assembly of the freshwater bivalve Anodonta woodiana.</title>
        <authorList>
            <person name="Chen X."/>
        </authorList>
    </citation>
    <scope>NUCLEOTIDE SEQUENCE [LARGE SCALE GENOMIC DNA]</scope>
    <source>
        <strain evidence="3">MN2024</strain>
        <tissue evidence="3">Gills</tissue>
    </source>
</reference>
<evidence type="ECO:0000256" key="1">
    <source>
        <dbReference type="SAM" id="Coils"/>
    </source>
</evidence>
<evidence type="ECO:0000313" key="3">
    <source>
        <dbReference type="EMBL" id="KAL3836234.1"/>
    </source>
</evidence>
<dbReference type="Proteomes" id="UP001634394">
    <property type="component" value="Unassembled WGS sequence"/>
</dbReference>
<dbReference type="AlphaFoldDB" id="A0ABD3TGT0"/>
<feature type="coiled-coil region" evidence="1">
    <location>
        <begin position="47"/>
        <end position="74"/>
    </location>
</feature>
<dbReference type="EMBL" id="JBJQND010000018">
    <property type="protein sequence ID" value="KAL3836234.1"/>
    <property type="molecule type" value="Genomic_DNA"/>
</dbReference>
<protein>
    <submittedName>
        <fullName evidence="3">Uncharacterized protein</fullName>
    </submittedName>
</protein>